<reference evidence="4" key="1">
    <citation type="journal article" date="2014" name="Genome Biol. Evol.">
        <title>Comparative genomic analysis of malaria mosquito vector-associated novel pathogen Elizabethkingia anophelis.</title>
        <authorList>
            <person name="Teo J."/>
            <person name="Tan S.Y."/>
            <person name="Liu Y."/>
            <person name="Tay M."/>
            <person name="Ding Y."/>
            <person name="Li Y."/>
            <person name="Kjelleberg S."/>
            <person name="Givskov M."/>
            <person name="Lin R.T."/>
            <person name="Yang L."/>
        </authorList>
    </citation>
    <scope>NUCLEOTIDE SEQUENCE</scope>
</reference>
<reference evidence="4" key="2">
    <citation type="journal article" date="2014" name="PLoS ONE">
        <title>Insights from the genome annotation of Elizabethkingia anophelis from the malaria vector Anopheles gambiae.</title>
        <authorList>
            <person name="Kukutla P."/>
            <person name="Lindberg B.G."/>
            <person name="Pei D."/>
            <person name="Rayl M."/>
            <person name="Yu W."/>
            <person name="Steritz M."/>
            <person name="Faye I."/>
            <person name="Xu J."/>
        </authorList>
    </citation>
    <scope>NUCLEOTIDE SEQUENCE</scope>
</reference>
<evidence type="ECO:0000313" key="4">
    <source>
        <dbReference type="EMBL" id="DAC76440.1"/>
    </source>
</evidence>
<reference evidence="4" key="7">
    <citation type="journal article" date="2017" name="Sci. Rep.">
        <title>Genomic features, phylogenetic relationships, and comparative genomics of Elizabethkingia anophelis strain EM361-97 isolated in Taiwan.</title>
        <authorList>
            <person name="Lin J.N."/>
            <person name="Lai C.H."/>
            <person name="Yang C.H."/>
            <person name="Huang Y.H."/>
            <person name="Lin H.H."/>
        </authorList>
    </citation>
    <scope>NUCLEOTIDE SEQUENCE</scope>
</reference>
<dbReference type="AlphaFoldDB" id="A0A455ZI99"/>
<dbReference type="EMBL" id="BK010624">
    <property type="protein sequence ID" value="DAC76440.1"/>
    <property type="molecule type" value="Genomic_DNA"/>
</dbReference>
<feature type="domain" description="Conjugative transposon TraM C-terminal" evidence="3">
    <location>
        <begin position="255"/>
        <end position="399"/>
    </location>
</feature>
<sequence>MDIKKLNFKQPKYIIPLIALPFIIFFGWQASQFMKTGKKDEKPKEELSLSLGDAQDSIMSKNDAYDSFFTKKDDRTMLDGLDKENDSLNQYSDNLGYKEKRYIDSLKAVRGEEMRRNENEMNRSYYKSQNNGSRTSADDRDYQRSVDLIRTLNGGGSSTSNNRDHEKPATPSQYGNSRKEDTDDPVKTLRKQMLMMDSLEKARNPEYQSKLAAEERLKKNKEKLDAFLNSTLTVSKSGVNSSFNSVFKEKENNFVKAVLDESINGYLGSRIRFRLLEDIYVGKHKVSKGALIYGQISGFTLQRVNLNVVSILNNGEILPINLSVYDTDGIQGMYVPQSEFREMMRQMGTNSVQGTQMDMSSQNFFTSIASSLFRSASQSISNLIRKNKAKLKYNSYIYLINDKELKKNENTY</sequence>
<reference evidence="4" key="8">
    <citation type="journal article" date="2018" name="J. ISSAAS">
        <title>In Silico Identification of Three Types of Integrative and Conjugative Elements (ICEs) in Elizabethkingia anophelis Strains Isolated from Around the World.</title>
        <authorList>
            <person name="Xu J."/>
            <person name="Pei D."/>
            <person name="Nicholson A."/>
            <person name="Lan Y."/>
            <person name="Xia Q."/>
        </authorList>
    </citation>
    <scope>NUCLEOTIDE SEQUENCE</scope>
</reference>
<evidence type="ECO:0000256" key="2">
    <source>
        <dbReference type="SAM" id="Phobius"/>
    </source>
</evidence>
<dbReference type="RefSeq" id="WP_311316643.1">
    <property type="nucleotide sequence ID" value="NZ_CP016372.1"/>
</dbReference>
<feature type="transmembrane region" description="Helical" evidence="2">
    <location>
        <begin position="12"/>
        <end position="30"/>
    </location>
</feature>
<reference evidence="4" key="5">
    <citation type="journal article" date="2017" name="Genome Announc.">
        <title>Complete Circularized Genome Sequences of Four Strains of Elizabethkingia anophelis, Including Two Novel Strains Isolated from Wild-Caught Anopheles sinensis.</title>
        <authorList>
            <person name="Pei D."/>
            <person name="Nicholson A.C."/>
            <person name="Jiang J."/>
            <person name="Chen H."/>
            <person name="Whitney A.M."/>
            <person name="Villarma A."/>
            <person name="Bell M."/>
            <person name="Humrighouse B."/>
            <person name="Rowe L.A."/>
            <person name="Sheth M."/>
            <person name="Batra D."/>
            <person name="Juieng P."/>
            <person name="Loparev V.N."/>
            <person name="McQuiston J.R."/>
            <person name="Lan Y."/>
            <person name="Ma Y."/>
            <person name="Xu J."/>
        </authorList>
    </citation>
    <scope>NUCLEOTIDE SEQUENCE</scope>
</reference>
<name>A0A455ZI99_9FLAO</name>
<evidence type="ECO:0000256" key="1">
    <source>
        <dbReference type="SAM" id="MobiDB-lite"/>
    </source>
</evidence>
<proteinExistence type="predicted"/>
<evidence type="ECO:0000259" key="3">
    <source>
        <dbReference type="Pfam" id="PF12508"/>
    </source>
</evidence>
<keyword evidence="2" id="KW-1133">Transmembrane helix</keyword>
<feature type="region of interest" description="Disordered" evidence="1">
    <location>
        <begin position="119"/>
        <end position="185"/>
    </location>
</feature>
<reference evidence="4" key="4">
    <citation type="journal article" date="2016" name="Sci. Rep.">
        <title>Genomic epidemiology and global diversity of the emerging bacterial pathogen Elizabethkingia anophelis.</title>
        <authorList>
            <person name="Breurec S."/>
            <person name="Criscuolo A."/>
            <person name="Diancourt L."/>
            <person name="Rendueles O."/>
            <person name="Vandenbogaert M."/>
            <person name="Passet V."/>
            <person name="Caro V."/>
            <person name="Rocha E.P."/>
            <person name="Touchon M."/>
            <person name="Brisse S."/>
        </authorList>
    </citation>
    <scope>NUCLEOTIDE SEQUENCE</scope>
</reference>
<gene>
    <name evidence="4" type="primary">traM</name>
</gene>
<organism evidence="4">
    <name type="scientific">Elizabethkingia anophelis</name>
    <dbReference type="NCBI Taxonomy" id="1117645"/>
    <lineage>
        <taxon>Bacteria</taxon>
        <taxon>Pseudomonadati</taxon>
        <taxon>Bacteroidota</taxon>
        <taxon>Flavobacteriia</taxon>
        <taxon>Flavobacteriales</taxon>
        <taxon>Weeksellaceae</taxon>
        <taxon>Elizabethkingia</taxon>
    </lineage>
</organism>
<dbReference type="InterPro" id="IPR055407">
    <property type="entry name" value="TraM_C"/>
</dbReference>
<feature type="compositionally biased region" description="Polar residues" evidence="1">
    <location>
        <begin position="125"/>
        <end position="135"/>
    </location>
</feature>
<dbReference type="Pfam" id="PF12508">
    <property type="entry name" value="Transposon_TraM"/>
    <property type="match status" value="1"/>
</dbReference>
<reference evidence="4" key="3">
    <citation type="journal article" date="2016" name="Genome Announc.">
        <title>Complete Genome Sequences of Four Strains from the 2015-2016 Elizabethkingia anophelis Outbreak.</title>
        <authorList>
            <person name="Nicholson A.C."/>
            <person name="Whitney A.M."/>
            <person name="Emery B.D."/>
            <person name="Bell M.E."/>
            <person name="Gartin J.T."/>
            <person name="Humrighouse B.W."/>
            <person name="Loparev V.N."/>
            <person name="Batra D."/>
            <person name="Sheth M."/>
            <person name="Rowe L.A."/>
            <person name="Juieng P."/>
            <person name="Knipe K."/>
            <person name="Gulvik C."/>
            <person name="McQuiston J.R."/>
        </authorList>
    </citation>
    <scope>NUCLEOTIDE SEQUENCE</scope>
</reference>
<accession>A0A455ZI99</accession>
<reference evidence="4" key="6">
    <citation type="journal article" date="2017" name="Nat. Commun.">
        <title>Evolutionary dynamics and genomic features of the Elizabethkingia anophelis 2015 to 2016 Wisconsin outbreak strain.</title>
        <authorList>
            <person name="Perrin A."/>
            <person name="Larsonneur E."/>
            <person name="Nicholson A.C."/>
            <person name="Edwards D.J."/>
            <person name="Gundlach K.M."/>
            <person name="Whitney A.M."/>
            <person name="Gulvik C.A."/>
            <person name="Bell M.E."/>
            <person name="Rendueles O."/>
            <person name="Cury J."/>
            <person name="Hugon P."/>
            <person name="Clermont D."/>
            <person name="Enouf V."/>
            <person name="Loparev V."/>
            <person name="Juieng P."/>
            <person name="Monson T."/>
            <person name="Warshauer D."/>
            <person name="Elbadawi L.I."/>
            <person name="Walters M.S."/>
            <person name="Crist M.B."/>
            <person name="Noble-Wang J."/>
            <person name="Borlaug G."/>
            <person name="Rocha E.P.C."/>
            <person name="Criscuolo A."/>
            <person name="Touchon M."/>
            <person name="Davis J.P."/>
            <person name="Holt K.E."/>
            <person name="McQuiston J.R."/>
            <person name="Brisse S."/>
        </authorList>
    </citation>
    <scope>NUCLEOTIDE SEQUENCE</scope>
</reference>
<keyword evidence="2" id="KW-0472">Membrane</keyword>
<keyword evidence="2" id="KW-0812">Transmembrane</keyword>
<protein>
    <submittedName>
        <fullName evidence="4">Conjugative transposon protein TraM</fullName>
    </submittedName>
</protein>